<feature type="compositionally biased region" description="Low complexity" evidence="1">
    <location>
        <begin position="89"/>
        <end position="104"/>
    </location>
</feature>
<reference evidence="2 3" key="1">
    <citation type="submission" date="2024-01" db="EMBL/GenBank/DDBJ databases">
        <title>A draft genome for a cacao thread blight-causing isolate of Paramarasmius palmivorus.</title>
        <authorList>
            <person name="Baruah I.K."/>
            <person name="Bukari Y."/>
            <person name="Amoako-Attah I."/>
            <person name="Meinhardt L.W."/>
            <person name="Bailey B.A."/>
            <person name="Cohen S.P."/>
        </authorList>
    </citation>
    <scope>NUCLEOTIDE SEQUENCE [LARGE SCALE GENOMIC DNA]</scope>
    <source>
        <strain evidence="2 3">GH-12</strain>
    </source>
</reference>
<feature type="compositionally biased region" description="Polar residues" evidence="1">
    <location>
        <begin position="271"/>
        <end position="307"/>
    </location>
</feature>
<feature type="compositionally biased region" description="Low complexity" evidence="1">
    <location>
        <begin position="430"/>
        <end position="439"/>
    </location>
</feature>
<feature type="compositionally biased region" description="Basic residues" evidence="1">
    <location>
        <begin position="218"/>
        <end position="231"/>
    </location>
</feature>
<dbReference type="EMBL" id="JAYKXP010000048">
    <property type="protein sequence ID" value="KAK7037222.1"/>
    <property type="molecule type" value="Genomic_DNA"/>
</dbReference>
<feature type="compositionally biased region" description="Pro residues" evidence="1">
    <location>
        <begin position="159"/>
        <end position="169"/>
    </location>
</feature>
<organism evidence="2 3">
    <name type="scientific">Paramarasmius palmivorus</name>
    <dbReference type="NCBI Taxonomy" id="297713"/>
    <lineage>
        <taxon>Eukaryota</taxon>
        <taxon>Fungi</taxon>
        <taxon>Dikarya</taxon>
        <taxon>Basidiomycota</taxon>
        <taxon>Agaricomycotina</taxon>
        <taxon>Agaricomycetes</taxon>
        <taxon>Agaricomycetidae</taxon>
        <taxon>Agaricales</taxon>
        <taxon>Marasmiineae</taxon>
        <taxon>Marasmiaceae</taxon>
        <taxon>Paramarasmius</taxon>
    </lineage>
</organism>
<protein>
    <submittedName>
        <fullName evidence="2">Uncharacterized protein</fullName>
    </submittedName>
</protein>
<feature type="compositionally biased region" description="Basic residues" evidence="1">
    <location>
        <begin position="352"/>
        <end position="362"/>
    </location>
</feature>
<evidence type="ECO:0000256" key="1">
    <source>
        <dbReference type="SAM" id="MobiDB-lite"/>
    </source>
</evidence>
<gene>
    <name evidence="2" type="ORF">VNI00_011213</name>
</gene>
<accession>A0AAW0CGY7</accession>
<feature type="compositionally biased region" description="Polar residues" evidence="1">
    <location>
        <begin position="106"/>
        <end position="125"/>
    </location>
</feature>
<feature type="compositionally biased region" description="Low complexity" evidence="1">
    <location>
        <begin position="1"/>
        <end position="11"/>
    </location>
</feature>
<comment type="caution">
    <text evidence="2">The sequence shown here is derived from an EMBL/GenBank/DDBJ whole genome shotgun (WGS) entry which is preliminary data.</text>
</comment>
<feature type="compositionally biased region" description="Low complexity" evidence="1">
    <location>
        <begin position="333"/>
        <end position="351"/>
    </location>
</feature>
<name>A0AAW0CGY7_9AGAR</name>
<feature type="compositionally biased region" description="Basic and acidic residues" evidence="1">
    <location>
        <begin position="387"/>
        <end position="411"/>
    </location>
</feature>
<feature type="compositionally biased region" description="Polar residues" evidence="1">
    <location>
        <begin position="194"/>
        <end position="203"/>
    </location>
</feature>
<feature type="compositionally biased region" description="Acidic residues" evidence="1">
    <location>
        <begin position="440"/>
        <end position="452"/>
    </location>
</feature>
<feature type="compositionally biased region" description="Polar residues" evidence="1">
    <location>
        <begin position="236"/>
        <end position="249"/>
    </location>
</feature>
<keyword evidence="3" id="KW-1185">Reference proteome</keyword>
<dbReference type="AlphaFoldDB" id="A0AAW0CGY7"/>
<feature type="compositionally biased region" description="Low complexity" evidence="1">
    <location>
        <begin position="28"/>
        <end position="41"/>
    </location>
</feature>
<proteinExistence type="predicted"/>
<feature type="region of interest" description="Disordered" evidence="1">
    <location>
        <begin position="1"/>
        <end position="465"/>
    </location>
</feature>
<evidence type="ECO:0000313" key="3">
    <source>
        <dbReference type="Proteomes" id="UP001383192"/>
    </source>
</evidence>
<dbReference type="Proteomes" id="UP001383192">
    <property type="component" value="Unassembled WGS sequence"/>
</dbReference>
<evidence type="ECO:0000313" key="2">
    <source>
        <dbReference type="EMBL" id="KAK7037222.1"/>
    </source>
</evidence>
<feature type="compositionally biased region" description="Low complexity" evidence="1">
    <location>
        <begin position="170"/>
        <end position="184"/>
    </location>
</feature>
<sequence>MRISISSSSFSKRPQFIRKDSAPHHQTIHSIESVDSISSISMHDLPPDDSAGSSDEFDVLATTKYPTPPRIEHPPAIKRAQQLSPNAYQTLQPQSSSLLQTPRSPNTPITPQISETPPTPQSSEYETAPLTPVTTVIQRPRGRFSFTAAQPLGDEPTSPVEPLPSPHSPPISSSLPLSPISPEPAEAQVVEFPLTTSPVTSPTAEDPESDPLRLHRELRSRRSRSASHKRRLIETGSGSSSPALTSGQSTPATFEPVPPTPPMPASRDRSTSLSGPSNTVSRPRGRQISTAVPPSSFRSPVDESSSALDDGRVSPDIGDLLEKTPRPRRRSSASRSRLSSRTSLGSLGTSTKRSRSASRSRKSAGSSIDGKRRASEGVPSMSASKKGYRESFIKREQERDARLEKLERELEGIGSDESDDGGAGAGPGFGYDVRSASGSEGEEGLLPDEDGSASDSSLDIHTPLP</sequence>